<feature type="transmembrane region" description="Helical" evidence="1">
    <location>
        <begin position="95"/>
        <end position="114"/>
    </location>
</feature>
<keyword evidence="3" id="KW-1185">Reference proteome</keyword>
<accession>A0ABW2RDV7</accession>
<proteinExistence type="predicted"/>
<evidence type="ECO:0000313" key="3">
    <source>
        <dbReference type="Proteomes" id="UP001596495"/>
    </source>
</evidence>
<sequence>MNMAQPQNTALTCASNTQAGVEAFFSRAIVGGPMSLELGVHTRPSNLKRIGVEIAPVTMAQRLSDNLLDSVAIDHAQIGKPHRKASRMRRVLERFSLPIAMTGLVLCITSLLLLKLG</sequence>
<keyword evidence="1" id="KW-0472">Membrane</keyword>
<reference evidence="3" key="1">
    <citation type="journal article" date="2019" name="Int. J. Syst. Evol. Microbiol.">
        <title>The Global Catalogue of Microorganisms (GCM) 10K type strain sequencing project: providing services to taxonomists for standard genome sequencing and annotation.</title>
        <authorList>
            <consortium name="The Broad Institute Genomics Platform"/>
            <consortium name="The Broad Institute Genome Sequencing Center for Infectious Disease"/>
            <person name="Wu L."/>
            <person name="Ma J."/>
        </authorList>
    </citation>
    <scope>NUCLEOTIDE SEQUENCE [LARGE SCALE GENOMIC DNA]</scope>
    <source>
        <strain evidence="3">CCUG 54518</strain>
    </source>
</reference>
<dbReference type="EMBL" id="JBHTBX010000015">
    <property type="protein sequence ID" value="MFC7436255.1"/>
    <property type="molecule type" value="Genomic_DNA"/>
</dbReference>
<evidence type="ECO:0000313" key="2">
    <source>
        <dbReference type="EMBL" id="MFC7436255.1"/>
    </source>
</evidence>
<evidence type="ECO:0008006" key="4">
    <source>
        <dbReference type="Google" id="ProtNLM"/>
    </source>
</evidence>
<dbReference type="Proteomes" id="UP001596495">
    <property type="component" value="Unassembled WGS sequence"/>
</dbReference>
<protein>
    <recommendedName>
        <fullName evidence="4">AcrB/AcrD/AcrF family protein</fullName>
    </recommendedName>
</protein>
<keyword evidence="1" id="KW-0812">Transmembrane</keyword>
<gene>
    <name evidence="2" type="ORF">ACFQNJ_17235</name>
</gene>
<name>A0ABW2RDV7_9BURK</name>
<dbReference type="RefSeq" id="WP_382259775.1">
    <property type="nucleotide sequence ID" value="NZ_JBHTBX010000015.1"/>
</dbReference>
<evidence type="ECO:0000256" key="1">
    <source>
        <dbReference type="SAM" id="Phobius"/>
    </source>
</evidence>
<comment type="caution">
    <text evidence="2">The sequence shown here is derived from an EMBL/GenBank/DDBJ whole genome shotgun (WGS) entry which is preliminary data.</text>
</comment>
<organism evidence="2 3">
    <name type="scientific">Hydrogenophaga bisanensis</name>
    <dbReference type="NCBI Taxonomy" id="439611"/>
    <lineage>
        <taxon>Bacteria</taxon>
        <taxon>Pseudomonadati</taxon>
        <taxon>Pseudomonadota</taxon>
        <taxon>Betaproteobacteria</taxon>
        <taxon>Burkholderiales</taxon>
        <taxon>Comamonadaceae</taxon>
        <taxon>Hydrogenophaga</taxon>
    </lineage>
</organism>
<keyword evidence="1" id="KW-1133">Transmembrane helix</keyword>